<dbReference type="PANTHER" id="PTHR12383">
    <property type="entry name" value="PROTEASE FAMILY S26 MITOCHONDRIAL INNER MEMBRANE PROTEASE-RELATED"/>
    <property type="match status" value="1"/>
</dbReference>
<dbReference type="GO" id="GO:0006465">
    <property type="term" value="P:signal peptide processing"/>
    <property type="evidence" value="ECO:0007669"/>
    <property type="project" value="InterPro"/>
</dbReference>
<dbReference type="Proteomes" id="UP000694422">
    <property type="component" value="Unplaced"/>
</dbReference>
<evidence type="ECO:0000313" key="4">
    <source>
        <dbReference type="Ensembl" id="ENSSDAP00000017747.1"/>
    </source>
</evidence>
<reference evidence="4" key="2">
    <citation type="submission" date="2025-09" db="UniProtKB">
        <authorList>
            <consortium name="Ensembl"/>
        </authorList>
    </citation>
    <scope>IDENTIFICATION</scope>
</reference>
<dbReference type="Ensembl" id="ENSSDAT00000020269.1">
    <property type="protein sequence ID" value="ENSSDAP00000017747.1"/>
    <property type="gene ID" value="ENSSDAG00000016177.1"/>
</dbReference>
<name>A0A8C9Q2Z3_SPEDA</name>
<keyword evidence="3" id="KW-0472">Membrane</keyword>
<reference evidence="4" key="1">
    <citation type="submission" date="2025-08" db="UniProtKB">
        <authorList>
            <consortium name="Ensembl"/>
        </authorList>
    </citation>
    <scope>IDENTIFICATION</scope>
</reference>
<dbReference type="InterPro" id="IPR052064">
    <property type="entry name" value="Mito_IMP1_subunit"/>
</dbReference>
<keyword evidence="5" id="KW-1185">Reference proteome</keyword>
<dbReference type="CDD" id="cd06530">
    <property type="entry name" value="S26_SPase_I"/>
    <property type="match status" value="1"/>
</dbReference>
<comment type="subcellular location">
    <subcellularLocation>
        <location evidence="1">Membrane</location>
    </subcellularLocation>
</comment>
<dbReference type="GO" id="GO:0006627">
    <property type="term" value="P:protein processing involved in protein targeting to mitochondrion"/>
    <property type="evidence" value="ECO:0007669"/>
    <property type="project" value="TreeGrafter"/>
</dbReference>
<dbReference type="GO" id="GO:0004252">
    <property type="term" value="F:serine-type endopeptidase activity"/>
    <property type="evidence" value="ECO:0007669"/>
    <property type="project" value="InterPro"/>
</dbReference>
<dbReference type="GO" id="GO:0042720">
    <property type="term" value="C:mitochondrial inner membrane peptidase complex"/>
    <property type="evidence" value="ECO:0007669"/>
    <property type="project" value="TreeGrafter"/>
</dbReference>
<evidence type="ECO:0000256" key="2">
    <source>
        <dbReference type="ARBA" id="ARBA00022801"/>
    </source>
</evidence>
<evidence type="ECO:0000313" key="5">
    <source>
        <dbReference type="Proteomes" id="UP000694422"/>
    </source>
</evidence>
<organism evidence="4 5">
    <name type="scientific">Spermophilus dauricus</name>
    <name type="common">Daurian ground squirrel</name>
    <dbReference type="NCBI Taxonomy" id="99837"/>
    <lineage>
        <taxon>Eukaryota</taxon>
        <taxon>Metazoa</taxon>
        <taxon>Chordata</taxon>
        <taxon>Craniata</taxon>
        <taxon>Vertebrata</taxon>
        <taxon>Euteleostomi</taxon>
        <taxon>Mammalia</taxon>
        <taxon>Eutheria</taxon>
        <taxon>Euarchontoglires</taxon>
        <taxon>Glires</taxon>
        <taxon>Rodentia</taxon>
        <taxon>Sciuromorpha</taxon>
        <taxon>Sciuridae</taxon>
        <taxon>Xerinae</taxon>
        <taxon>Marmotini</taxon>
        <taxon>Spermophilus</taxon>
    </lineage>
</organism>
<keyword evidence="2" id="KW-0378">Hydrolase</keyword>
<proteinExistence type="predicted"/>
<protein>
    <submittedName>
        <fullName evidence="4">Uncharacterized protein</fullName>
    </submittedName>
</protein>
<dbReference type="PANTHER" id="PTHR12383:SF16">
    <property type="entry name" value="MITOCHONDRIAL INNER MEMBRANE PROTEASE SUBUNIT 1"/>
    <property type="match status" value="1"/>
</dbReference>
<evidence type="ECO:0000256" key="1">
    <source>
        <dbReference type="ARBA" id="ARBA00004370"/>
    </source>
</evidence>
<accession>A0A8C9Q2Z3</accession>
<evidence type="ECO:0000256" key="3">
    <source>
        <dbReference type="ARBA" id="ARBA00023136"/>
    </source>
</evidence>
<dbReference type="AlphaFoldDB" id="A0A8C9Q2Z3"/>
<sequence length="142" mass="16263">MLRGRAGPQQCLCPIQDDCIAHYDFEYIGGVVMRPGPSMEPEFTIQILTLQKNLSCHVYGIQRGDIMIAKSSNDPKSNICKSNCFERKQKPHHPTLDFFLKAMLSADHIWLKSSTGFYRFQVVCEPILYGLIRGRIFLRLVL</sequence>
<dbReference type="InterPro" id="IPR019533">
    <property type="entry name" value="Peptidase_S26"/>
</dbReference>